<evidence type="ECO:0000256" key="1">
    <source>
        <dbReference type="ARBA" id="ARBA00022723"/>
    </source>
</evidence>
<gene>
    <name evidence="7" type="primary">LgM4147LRVhigh.34.02080.00190</name>
    <name evidence="7" type="ORF">BN36_3462890</name>
</gene>
<feature type="domain" description="C3H1-type" evidence="6">
    <location>
        <begin position="36"/>
        <end position="59"/>
    </location>
</feature>
<dbReference type="Gene3D" id="1.10.287.110">
    <property type="entry name" value="DnaJ domain"/>
    <property type="match status" value="1"/>
</dbReference>
<feature type="region of interest" description="Disordered" evidence="5">
    <location>
        <begin position="301"/>
        <end position="320"/>
    </location>
</feature>
<keyword evidence="2 4" id="KW-0863">Zinc-finger</keyword>
<name>A0A1E1J5D9_LEIGU</name>
<keyword evidence="3 4" id="KW-0862">Zinc</keyword>
<dbReference type="InterPro" id="IPR036855">
    <property type="entry name" value="Znf_CCCH_sf"/>
</dbReference>
<evidence type="ECO:0000259" key="6">
    <source>
        <dbReference type="PROSITE" id="PS50103"/>
    </source>
</evidence>
<dbReference type="EMBL" id="CALQ01001656">
    <property type="protein sequence ID" value="CCM18803.1"/>
    <property type="molecule type" value="Genomic_DNA"/>
</dbReference>
<feature type="zinc finger region" description="C3H1-type" evidence="4">
    <location>
        <begin position="36"/>
        <end position="59"/>
    </location>
</feature>
<dbReference type="PROSITE" id="PS50103">
    <property type="entry name" value="ZF_C3H1"/>
    <property type="match status" value="1"/>
</dbReference>
<dbReference type="InterPro" id="IPR036869">
    <property type="entry name" value="J_dom_sf"/>
</dbReference>
<evidence type="ECO:0000313" key="7">
    <source>
        <dbReference type="EMBL" id="CCM18803.1"/>
    </source>
</evidence>
<evidence type="ECO:0000256" key="5">
    <source>
        <dbReference type="SAM" id="MobiDB-lite"/>
    </source>
</evidence>
<organism evidence="7">
    <name type="scientific">Leishmania guyanensis</name>
    <dbReference type="NCBI Taxonomy" id="5670"/>
    <lineage>
        <taxon>Eukaryota</taxon>
        <taxon>Discoba</taxon>
        <taxon>Euglenozoa</taxon>
        <taxon>Kinetoplastea</taxon>
        <taxon>Metakinetoplastina</taxon>
        <taxon>Trypanosomatida</taxon>
        <taxon>Trypanosomatidae</taxon>
        <taxon>Leishmaniinae</taxon>
        <taxon>Leishmania</taxon>
        <taxon>Leishmania guyanensis species complex</taxon>
    </lineage>
</organism>
<dbReference type="GO" id="GO:0008270">
    <property type="term" value="F:zinc ion binding"/>
    <property type="evidence" value="ECO:0007669"/>
    <property type="project" value="UniProtKB-KW"/>
</dbReference>
<proteinExistence type="predicted"/>
<dbReference type="SUPFAM" id="SSF46565">
    <property type="entry name" value="Chaperone J-domain"/>
    <property type="match status" value="1"/>
</dbReference>
<accession>A0A1E1J5D9</accession>
<evidence type="ECO:0000256" key="4">
    <source>
        <dbReference type="PROSITE-ProRule" id="PRU00723"/>
    </source>
</evidence>
<dbReference type="SUPFAM" id="SSF90229">
    <property type="entry name" value="CCCH zinc finger"/>
    <property type="match status" value="1"/>
</dbReference>
<reference evidence="7" key="1">
    <citation type="submission" date="2012-08" db="EMBL/GenBank/DDBJ databases">
        <title>Comparative genomics of metastatic and non-metastatic Leishmania guyanensis provides insights into polygenic factors involved in Leishmania RNA virus infection.</title>
        <authorList>
            <person name="Smith D."/>
            <person name="Hertz-Fowler C."/>
            <person name="Martin R."/>
            <person name="Dickens N."/>
            <person name="Fasel N."/>
            <person name="Falquet L."/>
            <person name="Beverley S."/>
            <person name="Zangger H."/>
            <person name="Calderon-Copete S."/>
            <person name="Mottram J."/>
            <person name="Xenarios I."/>
        </authorList>
    </citation>
    <scope>NUCLEOTIDE SEQUENCE</scope>
    <source>
        <strain evidence="7">MHOM/BR/75/M4147/SSU:IR2SAT-LUC</strain>
    </source>
</reference>
<dbReference type="InterPro" id="IPR000571">
    <property type="entry name" value="Znf_CCCH"/>
</dbReference>
<dbReference type="AlphaFoldDB" id="A0A1E1J5D9"/>
<sequence length="362" mass="39392">MSFSIHTRAFVPSPAAYSPSGVKEKTTEAAHAKDCVCIAFYENGKCPYDSQCEHAHHFSELSIETQTRLLQCVPVSSIPPHFFDASQPHDKMLTTLDAALPKTVMAAYDRYSIIQRGEAERTVSMRRCPPGKDCQLVVSHIVSQPPTLDAAALSSRTSSSAESLHVGGAYLPKGLSSPTTDAFAAAVASTSADAATFKMHLPVQCRYPHRSIPGTYYDVLALSRDASQDSIITKYRAWQKDGFKRMRQVDPVGAEVVDCMIVEARNVLGNPILRAAYDQQLPSAPLKQLWTTVSCGAGLASTSTTPSKHHTQGQSSTSETHYKLEESYKRLGHSSSNSSAYHTDHAAPVMTISSLRNGESIW</sequence>
<keyword evidence="1 4" id="KW-0479">Metal-binding</keyword>
<protein>
    <recommendedName>
        <fullName evidence="6">C3H1-type domain-containing protein</fullName>
    </recommendedName>
</protein>
<feature type="compositionally biased region" description="Polar residues" evidence="5">
    <location>
        <begin position="301"/>
        <end position="319"/>
    </location>
</feature>
<evidence type="ECO:0000256" key="2">
    <source>
        <dbReference type="ARBA" id="ARBA00022771"/>
    </source>
</evidence>
<evidence type="ECO:0000256" key="3">
    <source>
        <dbReference type="ARBA" id="ARBA00022833"/>
    </source>
</evidence>